<protein>
    <submittedName>
        <fullName evidence="1">Uncharacterized protein</fullName>
    </submittedName>
</protein>
<dbReference type="AlphaFoldDB" id="A0A8J3NGF3"/>
<dbReference type="Proteomes" id="UP000601223">
    <property type="component" value="Unassembled WGS sequence"/>
</dbReference>
<name>A0A8J3NGF3_9ACTN</name>
<accession>A0A8J3NGF3</accession>
<dbReference type="EMBL" id="BONF01000009">
    <property type="protein sequence ID" value="GIF80292.1"/>
    <property type="molecule type" value="Genomic_DNA"/>
</dbReference>
<sequence>MVVGADMRLLIAVAQAVGFRGLLPDGRSHPRAASRNVRVQHASSGRRVVALGWFVPWGVVTDFCLRRGVRVAIIAG</sequence>
<keyword evidence="2" id="KW-1185">Reference proteome</keyword>
<evidence type="ECO:0000313" key="1">
    <source>
        <dbReference type="EMBL" id="GIF80292.1"/>
    </source>
</evidence>
<proteinExistence type="predicted"/>
<organism evidence="1 2">
    <name type="scientific">Catellatospora bangladeshensis</name>
    <dbReference type="NCBI Taxonomy" id="310355"/>
    <lineage>
        <taxon>Bacteria</taxon>
        <taxon>Bacillati</taxon>
        <taxon>Actinomycetota</taxon>
        <taxon>Actinomycetes</taxon>
        <taxon>Micromonosporales</taxon>
        <taxon>Micromonosporaceae</taxon>
        <taxon>Catellatospora</taxon>
    </lineage>
</organism>
<gene>
    <name evidence="1" type="ORF">Cba03nite_16410</name>
</gene>
<evidence type="ECO:0000313" key="2">
    <source>
        <dbReference type="Proteomes" id="UP000601223"/>
    </source>
</evidence>
<reference evidence="1 2" key="1">
    <citation type="submission" date="2021-01" db="EMBL/GenBank/DDBJ databases">
        <title>Whole genome shotgun sequence of Catellatospora bangladeshensis NBRC 107357.</title>
        <authorList>
            <person name="Komaki H."/>
            <person name="Tamura T."/>
        </authorList>
    </citation>
    <scope>NUCLEOTIDE SEQUENCE [LARGE SCALE GENOMIC DNA]</scope>
    <source>
        <strain evidence="1 2">NBRC 107357</strain>
    </source>
</reference>
<comment type="caution">
    <text evidence="1">The sequence shown here is derived from an EMBL/GenBank/DDBJ whole genome shotgun (WGS) entry which is preliminary data.</text>
</comment>